<sequence>MANQEWNKALETGLLWQDHQHRRFFAIRDLLLKSAESADSKLFERTLVLLEHYVADHFSTEEAYMNETHYPELADHLKEHQTFAKMVQRAKREYLAYKKALDEGDDTAHNPWIDLGLDLEIWFVEHIRGSDHRLGEFLLQQNRP</sequence>
<keyword evidence="4" id="KW-0408">Iron</keyword>
<dbReference type="SUPFAM" id="SSF47188">
    <property type="entry name" value="Hemerythrin-like"/>
    <property type="match status" value="1"/>
</dbReference>
<dbReference type="PANTHER" id="PTHR37164:SF1">
    <property type="entry name" value="BACTERIOHEMERYTHRIN"/>
    <property type="match status" value="1"/>
</dbReference>
<dbReference type="NCBIfam" id="TIGR02481">
    <property type="entry name" value="hemeryth_dom"/>
    <property type="match status" value="1"/>
</dbReference>
<dbReference type="InterPro" id="IPR035938">
    <property type="entry name" value="Hemerythrin-like_sf"/>
</dbReference>
<evidence type="ECO:0000313" key="7">
    <source>
        <dbReference type="Proteomes" id="UP000177583"/>
    </source>
</evidence>
<evidence type="ECO:0000313" key="6">
    <source>
        <dbReference type="EMBL" id="OGH03384.1"/>
    </source>
</evidence>
<dbReference type="Proteomes" id="UP000177583">
    <property type="component" value="Unassembled WGS sequence"/>
</dbReference>
<keyword evidence="3" id="KW-0479">Metal-binding</keyword>
<gene>
    <name evidence="6" type="ORF">A2557_02560</name>
</gene>
<dbReference type="GO" id="GO:0046872">
    <property type="term" value="F:metal ion binding"/>
    <property type="evidence" value="ECO:0007669"/>
    <property type="project" value="UniProtKB-KW"/>
</dbReference>
<dbReference type="InterPro" id="IPR012312">
    <property type="entry name" value="Hemerythrin-like"/>
</dbReference>
<dbReference type="InterPro" id="IPR050669">
    <property type="entry name" value="Hemerythrin"/>
</dbReference>
<dbReference type="InterPro" id="IPR012827">
    <property type="entry name" value="Hemerythrin_metal-bd"/>
</dbReference>
<organism evidence="6 7">
    <name type="scientific">Candidatus Lambdaproteobacteria bacterium RIFOXYD2_FULL_56_26</name>
    <dbReference type="NCBI Taxonomy" id="1817773"/>
    <lineage>
        <taxon>Bacteria</taxon>
        <taxon>Pseudomonadati</taxon>
        <taxon>Pseudomonadota</taxon>
        <taxon>Candidatus Lambdaproteobacteria</taxon>
    </lineage>
</organism>
<reference evidence="6 7" key="1">
    <citation type="journal article" date="2016" name="Nat. Commun.">
        <title>Thousands of microbial genomes shed light on interconnected biogeochemical processes in an aquifer system.</title>
        <authorList>
            <person name="Anantharaman K."/>
            <person name="Brown C.T."/>
            <person name="Hug L.A."/>
            <person name="Sharon I."/>
            <person name="Castelle C.J."/>
            <person name="Probst A.J."/>
            <person name="Thomas B.C."/>
            <person name="Singh A."/>
            <person name="Wilkins M.J."/>
            <person name="Karaoz U."/>
            <person name="Brodie E.L."/>
            <person name="Williams K.H."/>
            <person name="Hubbard S.S."/>
            <person name="Banfield J.F."/>
        </authorList>
    </citation>
    <scope>NUCLEOTIDE SEQUENCE [LARGE SCALE GENOMIC DNA]</scope>
</reference>
<keyword evidence="2" id="KW-0813">Transport</keyword>
<dbReference type="CDD" id="cd12107">
    <property type="entry name" value="Hemerythrin"/>
    <property type="match status" value="1"/>
</dbReference>
<comment type="similarity">
    <text evidence="1">Belongs to the hemerythrin family.</text>
</comment>
<evidence type="ECO:0000256" key="3">
    <source>
        <dbReference type="ARBA" id="ARBA00022723"/>
    </source>
</evidence>
<dbReference type="InterPro" id="IPR016131">
    <property type="entry name" value="Haemerythrin_Fe_BS"/>
</dbReference>
<keyword evidence="2" id="KW-0561">Oxygen transport</keyword>
<dbReference type="EMBL" id="MFNF01000017">
    <property type="protein sequence ID" value="OGH03384.1"/>
    <property type="molecule type" value="Genomic_DNA"/>
</dbReference>
<dbReference type="PANTHER" id="PTHR37164">
    <property type="entry name" value="BACTERIOHEMERYTHRIN"/>
    <property type="match status" value="1"/>
</dbReference>
<dbReference type="GO" id="GO:0005344">
    <property type="term" value="F:oxygen carrier activity"/>
    <property type="evidence" value="ECO:0007669"/>
    <property type="project" value="UniProtKB-KW"/>
</dbReference>
<dbReference type="AlphaFoldDB" id="A0A1F6GZB2"/>
<evidence type="ECO:0000256" key="2">
    <source>
        <dbReference type="ARBA" id="ARBA00022621"/>
    </source>
</evidence>
<evidence type="ECO:0000256" key="1">
    <source>
        <dbReference type="ARBA" id="ARBA00010587"/>
    </source>
</evidence>
<accession>A0A1F6GZB2</accession>
<evidence type="ECO:0000256" key="4">
    <source>
        <dbReference type="ARBA" id="ARBA00023004"/>
    </source>
</evidence>
<comment type="caution">
    <text evidence="6">The sequence shown here is derived from an EMBL/GenBank/DDBJ whole genome shotgun (WGS) entry which is preliminary data.</text>
</comment>
<protein>
    <recommendedName>
        <fullName evidence="5">Hemerythrin-like domain-containing protein</fullName>
    </recommendedName>
</protein>
<dbReference type="PROSITE" id="PS00550">
    <property type="entry name" value="HEMERYTHRINS"/>
    <property type="match status" value="1"/>
</dbReference>
<name>A0A1F6GZB2_9PROT</name>
<dbReference type="Pfam" id="PF01814">
    <property type="entry name" value="Hemerythrin"/>
    <property type="match status" value="1"/>
</dbReference>
<evidence type="ECO:0000259" key="5">
    <source>
        <dbReference type="Pfam" id="PF01814"/>
    </source>
</evidence>
<feature type="domain" description="Hemerythrin-like" evidence="5">
    <location>
        <begin position="17"/>
        <end position="135"/>
    </location>
</feature>
<dbReference type="Gene3D" id="1.20.120.50">
    <property type="entry name" value="Hemerythrin-like"/>
    <property type="match status" value="1"/>
</dbReference>
<proteinExistence type="inferred from homology"/>